<feature type="binding site" evidence="6">
    <location>
        <position position="131"/>
    </location>
    <ligand>
        <name>S-adenosyl-L-methionine</name>
        <dbReference type="ChEBI" id="CHEBI:59789"/>
    </ligand>
</feature>
<comment type="caution">
    <text evidence="8">The sequence shown here is derived from an EMBL/GenBank/DDBJ whole genome shotgun (WGS) entry which is preliminary data.</text>
</comment>
<dbReference type="InterPro" id="IPR000780">
    <property type="entry name" value="CheR_MeTrfase"/>
</dbReference>
<feature type="binding site" evidence="6">
    <location>
        <begin position="230"/>
        <end position="231"/>
    </location>
    <ligand>
        <name>S-adenosyl-L-methionine</name>
        <dbReference type="ChEBI" id="CHEBI:59789"/>
    </ligand>
</feature>
<dbReference type="InterPro" id="IPR022642">
    <property type="entry name" value="CheR_C"/>
</dbReference>
<evidence type="ECO:0000256" key="1">
    <source>
        <dbReference type="ARBA" id="ARBA00001541"/>
    </source>
</evidence>
<dbReference type="InterPro" id="IPR050903">
    <property type="entry name" value="Bact_Chemotaxis_MeTrfase"/>
</dbReference>
<evidence type="ECO:0000259" key="7">
    <source>
        <dbReference type="PROSITE" id="PS50123"/>
    </source>
</evidence>
<dbReference type="InterPro" id="IPR022641">
    <property type="entry name" value="CheR_N"/>
</dbReference>
<dbReference type="Gene3D" id="1.10.155.10">
    <property type="entry name" value="Chemotaxis receptor methyltransferase CheR, N-terminal domain"/>
    <property type="match status" value="1"/>
</dbReference>
<evidence type="ECO:0000256" key="5">
    <source>
        <dbReference type="PIRNR" id="PIRNR000410"/>
    </source>
</evidence>
<dbReference type="Gene3D" id="3.40.50.150">
    <property type="entry name" value="Vaccinia Virus protein VP39"/>
    <property type="match status" value="1"/>
</dbReference>
<feature type="binding site" evidence="6">
    <location>
        <position position="87"/>
    </location>
    <ligand>
        <name>S-adenosyl-L-methionine</name>
        <dbReference type="ChEBI" id="CHEBI:59789"/>
    </ligand>
</feature>
<dbReference type="PIRSF" id="PIRSF000410">
    <property type="entry name" value="CheR"/>
    <property type="match status" value="1"/>
</dbReference>
<dbReference type="Proteomes" id="UP000522313">
    <property type="component" value="Unassembled WGS sequence"/>
</dbReference>
<dbReference type="PROSITE" id="PS50123">
    <property type="entry name" value="CHER"/>
    <property type="match status" value="1"/>
</dbReference>
<dbReference type="AlphaFoldDB" id="A0A7X0JEK0"/>
<evidence type="ECO:0000256" key="3">
    <source>
        <dbReference type="ARBA" id="ARBA00022679"/>
    </source>
</evidence>
<comment type="function">
    <text evidence="5">Methylation of the membrane-bound methyl-accepting chemotaxis proteins (MCP) to form gamma-glutamyl methyl ester residues in MCP.</text>
</comment>
<dbReference type="PANTHER" id="PTHR24422">
    <property type="entry name" value="CHEMOTAXIS PROTEIN METHYLTRANSFERASE"/>
    <property type="match status" value="1"/>
</dbReference>
<feature type="binding site" evidence="6">
    <location>
        <position position="93"/>
    </location>
    <ligand>
        <name>S-adenosyl-L-methionine</name>
        <dbReference type="ChEBI" id="CHEBI:59789"/>
    </ligand>
</feature>
<reference evidence="8 9" key="2">
    <citation type="submission" date="2020-08" db="EMBL/GenBank/DDBJ databases">
        <authorList>
            <person name="Partida-Martinez L."/>
            <person name="Huntemann M."/>
            <person name="Clum A."/>
            <person name="Wang J."/>
            <person name="Palaniappan K."/>
            <person name="Ritter S."/>
            <person name="Chen I.-M."/>
            <person name="Stamatis D."/>
            <person name="Reddy T."/>
            <person name="O'Malley R."/>
            <person name="Daum C."/>
            <person name="Shapiro N."/>
            <person name="Ivanova N."/>
            <person name="Kyrpides N."/>
            <person name="Woyke T."/>
        </authorList>
    </citation>
    <scope>NUCLEOTIDE SEQUENCE [LARGE SCALE GENOMIC DNA]</scope>
    <source>
        <strain evidence="8 9">AS3.13</strain>
    </source>
</reference>
<keyword evidence="2 5" id="KW-0489">Methyltransferase</keyword>
<dbReference type="SUPFAM" id="SSF47757">
    <property type="entry name" value="Chemotaxis receptor methyltransferase CheR, N-terminal domain"/>
    <property type="match status" value="1"/>
</dbReference>
<dbReference type="RefSeq" id="WP_184507378.1">
    <property type="nucleotide sequence ID" value="NZ_JACHBT010000018.1"/>
</dbReference>
<keyword evidence="4 5" id="KW-0949">S-adenosyl-L-methionine</keyword>
<dbReference type="SMART" id="SM00138">
    <property type="entry name" value="MeTrc"/>
    <property type="match status" value="1"/>
</dbReference>
<dbReference type="Pfam" id="PF01739">
    <property type="entry name" value="CheR"/>
    <property type="match status" value="1"/>
</dbReference>
<evidence type="ECO:0000256" key="4">
    <source>
        <dbReference type="ARBA" id="ARBA00022691"/>
    </source>
</evidence>
<evidence type="ECO:0000313" key="9">
    <source>
        <dbReference type="Proteomes" id="UP000522313"/>
    </source>
</evidence>
<dbReference type="InterPro" id="IPR029063">
    <property type="entry name" value="SAM-dependent_MTases_sf"/>
</dbReference>
<feature type="binding site" evidence="6">
    <location>
        <position position="89"/>
    </location>
    <ligand>
        <name>S-adenosyl-L-methionine</name>
        <dbReference type="ChEBI" id="CHEBI:59789"/>
    </ligand>
</feature>
<name>A0A7X0JEK0_9SPHN</name>
<organism evidence="8 9">
    <name type="scientific">Sphingomonas endophytica</name>
    <dbReference type="NCBI Taxonomy" id="869719"/>
    <lineage>
        <taxon>Bacteria</taxon>
        <taxon>Pseudomonadati</taxon>
        <taxon>Pseudomonadota</taxon>
        <taxon>Alphaproteobacteria</taxon>
        <taxon>Sphingomonadales</taxon>
        <taxon>Sphingomonadaceae</taxon>
        <taxon>Sphingomonas</taxon>
    </lineage>
</organism>
<gene>
    <name evidence="8" type="ORF">F4693_003107</name>
</gene>
<evidence type="ECO:0000313" key="8">
    <source>
        <dbReference type="EMBL" id="MBB6506110.1"/>
    </source>
</evidence>
<reference evidence="8 9" key="1">
    <citation type="submission" date="2020-08" db="EMBL/GenBank/DDBJ databases">
        <title>The Agave Microbiome: Exploring the role of microbial communities in plant adaptations to desert environments.</title>
        <authorList>
            <person name="Partida-Martinez L.P."/>
        </authorList>
    </citation>
    <scope>NUCLEOTIDE SEQUENCE [LARGE SCALE GENOMIC DNA]</scope>
    <source>
        <strain evidence="8 9">AS3.13</strain>
    </source>
</reference>
<dbReference type="SUPFAM" id="SSF53335">
    <property type="entry name" value="S-adenosyl-L-methionine-dependent methyltransferases"/>
    <property type="match status" value="1"/>
</dbReference>
<dbReference type="CDD" id="cd02440">
    <property type="entry name" value="AdoMet_MTases"/>
    <property type="match status" value="1"/>
</dbReference>
<feature type="binding site" evidence="6">
    <location>
        <position position="157"/>
    </location>
    <ligand>
        <name>S-adenosyl-L-methionine</name>
        <dbReference type="ChEBI" id="CHEBI:59789"/>
    </ligand>
</feature>
<evidence type="ECO:0000256" key="2">
    <source>
        <dbReference type="ARBA" id="ARBA00022603"/>
    </source>
</evidence>
<dbReference type="InterPro" id="IPR036804">
    <property type="entry name" value="CheR_N_sf"/>
</dbReference>
<dbReference type="GO" id="GO:0008983">
    <property type="term" value="F:protein-glutamate O-methyltransferase activity"/>
    <property type="evidence" value="ECO:0007669"/>
    <property type="project" value="UniProtKB-EC"/>
</dbReference>
<sequence length="291" mass="33632">MLSATATPRDAAPALTIPAEDYARFCDFFYRKTGIMFGANKTYFVERRLQERMAATRSATFRDYFTMVRFQASGEEMQSLINAMTVNETYFYREDYQFDALVRHLLPEIARTRAPNDPIRLWSMPCSTGEEPYSIAMQILENWPQADAFSVEILASDIDSRVIAEARQGLYTARALHRLTPSLKSRYFTAVGENFRICQELRGSIDFSVVNITEGLAMRRFRNLDVIFCRNMLIYFDDNSRRRAVEALYESLRPGGYICLGHSESMSRMSSMFRPRKFGATILYQRPVDND</sequence>
<feature type="domain" description="CheR-type methyltransferase" evidence="7">
    <location>
        <begin position="10"/>
        <end position="278"/>
    </location>
</feature>
<dbReference type="GO" id="GO:0032259">
    <property type="term" value="P:methylation"/>
    <property type="evidence" value="ECO:0007669"/>
    <property type="project" value="UniProtKB-KW"/>
</dbReference>
<dbReference type="PANTHER" id="PTHR24422:SF10">
    <property type="entry name" value="CHEMOTAXIS PROTEIN METHYLTRANSFERASE 2"/>
    <property type="match status" value="1"/>
</dbReference>
<evidence type="ECO:0000256" key="6">
    <source>
        <dbReference type="PIRSR" id="PIRSR000410-1"/>
    </source>
</evidence>
<dbReference type="Pfam" id="PF03705">
    <property type="entry name" value="CheR_N"/>
    <property type="match status" value="1"/>
</dbReference>
<accession>A0A7X0JEK0</accession>
<keyword evidence="3 5" id="KW-0808">Transferase</keyword>
<proteinExistence type="predicted"/>
<dbReference type="EC" id="2.1.1.80" evidence="5"/>
<protein>
    <recommendedName>
        <fullName evidence="5">Chemotaxis protein methyltransferase</fullName>
        <ecNumber evidence="5">2.1.1.80</ecNumber>
    </recommendedName>
</protein>
<dbReference type="EMBL" id="JACHBT010000018">
    <property type="protein sequence ID" value="MBB6506110.1"/>
    <property type="molecule type" value="Genomic_DNA"/>
</dbReference>
<dbReference type="InterPro" id="IPR026024">
    <property type="entry name" value="Chemotaxis_MeTrfase_CheR"/>
</dbReference>
<comment type="catalytic activity">
    <reaction evidence="1 5">
        <text>L-glutamyl-[protein] + S-adenosyl-L-methionine = [protein]-L-glutamate 5-O-methyl ester + S-adenosyl-L-homocysteine</text>
        <dbReference type="Rhea" id="RHEA:24452"/>
        <dbReference type="Rhea" id="RHEA-COMP:10208"/>
        <dbReference type="Rhea" id="RHEA-COMP:10311"/>
        <dbReference type="ChEBI" id="CHEBI:29973"/>
        <dbReference type="ChEBI" id="CHEBI:57856"/>
        <dbReference type="ChEBI" id="CHEBI:59789"/>
        <dbReference type="ChEBI" id="CHEBI:82795"/>
        <dbReference type="EC" id="2.1.1.80"/>
    </reaction>
</comment>
<dbReference type="PRINTS" id="PR00996">
    <property type="entry name" value="CHERMTFRASE"/>
</dbReference>